<protein>
    <recommendedName>
        <fullName evidence="3">Spherulation-specific family 4</fullName>
    </recommendedName>
</protein>
<dbReference type="AlphaFoldDB" id="A0A9P6GAE0"/>
<organism evidence="1 2">
    <name type="scientific">Paraphaeosphaeria minitans</name>
    <dbReference type="NCBI Taxonomy" id="565426"/>
    <lineage>
        <taxon>Eukaryota</taxon>
        <taxon>Fungi</taxon>
        <taxon>Dikarya</taxon>
        <taxon>Ascomycota</taxon>
        <taxon>Pezizomycotina</taxon>
        <taxon>Dothideomycetes</taxon>
        <taxon>Pleosporomycetidae</taxon>
        <taxon>Pleosporales</taxon>
        <taxon>Massarineae</taxon>
        <taxon>Didymosphaeriaceae</taxon>
        <taxon>Paraphaeosphaeria</taxon>
    </lineage>
</organism>
<dbReference type="PANTHER" id="PTHR35040">
    <property type="match status" value="1"/>
</dbReference>
<evidence type="ECO:0000313" key="1">
    <source>
        <dbReference type="EMBL" id="KAF9730760.1"/>
    </source>
</evidence>
<dbReference type="PANTHER" id="PTHR35040:SF7">
    <property type="entry name" value="FIBRONECTIN TYPE-III DOMAIN-CONTAINING PROTEIN-RELATED"/>
    <property type="match status" value="1"/>
</dbReference>
<dbReference type="EMBL" id="WJXW01000014">
    <property type="protein sequence ID" value="KAF9730760.1"/>
    <property type="molecule type" value="Genomic_DNA"/>
</dbReference>
<dbReference type="Pfam" id="PF12138">
    <property type="entry name" value="Spherulin4"/>
    <property type="match status" value="1"/>
</dbReference>
<dbReference type="InterPro" id="IPR021986">
    <property type="entry name" value="Spherulin4"/>
</dbReference>
<name>A0A9P6GAE0_9PLEO</name>
<reference evidence="1" key="1">
    <citation type="journal article" date="2020" name="Mol. Plant Microbe Interact.">
        <title>Genome Sequence of the Biocontrol Agent Coniothyrium minitans strain Conio (IMI 134523).</title>
        <authorList>
            <person name="Patel D."/>
            <person name="Shittu T.A."/>
            <person name="Baroncelli R."/>
            <person name="Muthumeenakshi S."/>
            <person name="Osborne T.H."/>
            <person name="Janganan T.K."/>
            <person name="Sreenivasaprasad S."/>
        </authorList>
    </citation>
    <scope>NUCLEOTIDE SEQUENCE</scope>
    <source>
        <strain evidence="1">Conio</strain>
    </source>
</reference>
<dbReference type="Proteomes" id="UP000756921">
    <property type="component" value="Unassembled WGS sequence"/>
</dbReference>
<proteinExistence type="predicted"/>
<keyword evidence="2" id="KW-1185">Reference proteome</keyword>
<evidence type="ECO:0008006" key="3">
    <source>
        <dbReference type="Google" id="ProtNLM"/>
    </source>
</evidence>
<comment type="caution">
    <text evidence="1">The sequence shown here is derived from an EMBL/GenBank/DDBJ whole genome shotgun (WGS) entry which is preliminary data.</text>
</comment>
<accession>A0A9P6GAE0</accession>
<gene>
    <name evidence="1" type="ORF">PMIN01_11629</name>
</gene>
<dbReference type="OrthoDB" id="5342184at2759"/>
<evidence type="ECO:0000313" key="2">
    <source>
        <dbReference type="Proteomes" id="UP000756921"/>
    </source>
</evidence>
<sequence length="269" mass="30530">MSILLPLYVYPWPGAWDPLHWAAGNNTNLNFNVVLNPCSGPCMGSLPEPAYIDKIPKLKDYPNIRTLGYVATNYTDKALDSVLSEIRQWASWPVLMNDTRMSVDGVFFDEIPGLYHWEKHDYLKATTDAVQASEHLGEKLIVHNPGTLPDPVWNYLDLANTTVIFEDTFANFIEATKFNALKNFHTATNLPTSAFSIMLHSIGSIPDELVTWTVMQMKHMAEWNFVTNVATAGEYWHSFPAIFELFIKRYAQLNEVNEDGIEAERNIGK</sequence>